<comment type="similarity">
    <text evidence="1">Belongs to the delta endotoxin family.</text>
</comment>
<evidence type="ECO:0000313" key="6">
    <source>
        <dbReference type="EMBL" id="EBS4747072.1"/>
    </source>
</evidence>
<dbReference type="Gene3D" id="1.20.190.10">
    <property type="entry name" value="Pesticidal crystal protein, N-terminal domain"/>
    <property type="match status" value="1"/>
</dbReference>
<dbReference type="GO" id="GO:0001907">
    <property type="term" value="P:symbiont-mediated killing of host cell"/>
    <property type="evidence" value="ECO:0007669"/>
    <property type="project" value="InterPro"/>
</dbReference>
<dbReference type="PANTHER" id="PTHR37003">
    <property type="entry name" value="ENDOTOXIN_N DOMAIN-CONTAINING PROTEIN-RELATED"/>
    <property type="match status" value="1"/>
</dbReference>
<keyword evidence="2" id="KW-0800">Toxin</keyword>
<dbReference type="SUPFAM" id="SSF56849">
    <property type="entry name" value="delta-Endotoxin (insectocide), N-terminal domain"/>
    <property type="match status" value="1"/>
</dbReference>
<dbReference type="InterPro" id="IPR036716">
    <property type="entry name" value="Pest_crys_N_sf"/>
</dbReference>
<keyword evidence="4" id="KW-0843">Virulence</keyword>
<dbReference type="AlphaFoldDB" id="A0A3U4H5E4"/>
<evidence type="ECO:0000259" key="5">
    <source>
        <dbReference type="Pfam" id="PF03945"/>
    </source>
</evidence>
<sequence>MKSFMKKNSPIDITSNDSELVWPILDPIADVKALISWGLTEIPVIGRLLSMLLGLLWPRTDEDIWNEIVKGVEKLINEELDAAVYSEIKSHLPGLQEVITIFLKTVKAGDVSVISAQFIACNTVFTATSSIFQNPDYEWILVPLFGVFAQLHISLLRESVEHGKEWGWSEKLYQEYITITKTTIANYVNYLERASENYKSTLINYAPNSPGQHMTDIFNYWNKYETLKTLYIKDVQEILKHMDPVIYKLPLHFIDFDFDDVFTPALGTADDFDLTCQSMAEWTKVVYSKPLSTMSKIYVEYFDGLPRILDISYEDKMGPRMWNNKNKRVNVVNIIADRENGVEKQIVKLPKKNQKENFPLISADVKIGSIPTLINLNASNGEKFAICRRDVGTQKLQTYSVKGRRLTTLNMWTLSHFYSDVLGCVIFGFSFEVSVLDSNIEHLNFITSLNDNVIHSEFFKSLSSSEQNDIQDKRNIFWEYIMNIRS</sequence>
<dbReference type="EMBL" id="AAGVPM010000020">
    <property type="protein sequence ID" value="EBS4747072.1"/>
    <property type="molecule type" value="Genomic_DNA"/>
</dbReference>
<name>A0A3U4H5E4_SALET</name>
<dbReference type="GO" id="GO:0030435">
    <property type="term" value="P:sporulation resulting in formation of a cellular spore"/>
    <property type="evidence" value="ECO:0007669"/>
    <property type="project" value="UniProtKB-KW"/>
</dbReference>
<organism evidence="6">
    <name type="scientific">Salmonella enterica subsp. enterica serovar Bareilly</name>
    <dbReference type="NCBI Taxonomy" id="58096"/>
    <lineage>
        <taxon>Bacteria</taxon>
        <taxon>Pseudomonadati</taxon>
        <taxon>Pseudomonadota</taxon>
        <taxon>Gammaproteobacteria</taxon>
        <taxon>Enterobacterales</taxon>
        <taxon>Enterobacteriaceae</taxon>
        <taxon>Salmonella</taxon>
    </lineage>
</organism>
<evidence type="ECO:0000256" key="1">
    <source>
        <dbReference type="ARBA" id="ARBA00007819"/>
    </source>
</evidence>
<comment type="caution">
    <text evidence="6">The sequence shown here is derived from an EMBL/GenBank/DDBJ whole genome shotgun (WGS) entry which is preliminary data.</text>
</comment>
<reference evidence="6" key="1">
    <citation type="submission" date="2018-06" db="EMBL/GenBank/DDBJ databases">
        <authorList>
            <person name="Ashton P.M."/>
            <person name="Dallman T."/>
            <person name="Nair S."/>
            <person name="De Pinna E."/>
            <person name="Peters T."/>
            <person name="Grant K."/>
        </authorList>
    </citation>
    <scope>NUCLEOTIDE SEQUENCE</scope>
    <source>
        <strain evidence="6">270101</strain>
    </source>
</reference>
<evidence type="ECO:0000256" key="3">
    <source>
        <dbReference type="ARBA" id="ARBA00022969"/>
    </source>
</evidence>
<protein>
    <recommendedName>
        <fullName evidence="5">Pesticidal crystal protein domain-containing protein</fullName>
    </recommendedName>
</protein>
<evidence type="ECO:0000256" key="4">
    <source>
        <dbReference type="ARBA" id="ARBA00023026"/>
    </source>
</evidence>
<proteinExistence type="inferred from homology"/>
<dbReference type="GO" id="GO:0090729">
    <property type="term" value="F:toxin activity"/>
    <property type="evidence" value="ECO:0007669"/>
    <property type="project" value="UniProtKB-KW"/>
</dbReference>
<feature type="domain" description="Pesticidal crystal protein" evidence="5">
    <location>
        <begin position="36"/>
        <end position="243"/>
    </location>
</feature>
<dbReference type="InterPro" id="IPR005639">
    <property type="entry name" value="Pest_crys_dom_I"/>
</dbReference>
<evidence type="ECO:0000256" key="2">
    <source>
        <dbReference type="ARBA" id="ARBA00022656"/>
    </source>
</evidence>
<dbReference type="Pfam" id="PF03945">
    <property type="entry name" value="Endotoxin_N"/>
    <property type="match status" value="1"/>
</dbReference>
<gene>
    <name evidence="6" type="ORF">DQY80_21755</name>
</gene>
<accession>A0A3U4H5E4</accession>
<keyword evidence="3" id="KW-0749">Sporulation</keyword>
<dbReference type="InterPro" id="IPR038979">
    <property type="entry name" value="Pest_crys"/>
</dbReference>
<dbReference type="PANTHER" id="PTHR37003:SF2">
    <property type="entry name" value="PESTICIDAL CRYSTAL PROTEIN N-TERMINAL DOMAIN-CONTAINING PROTEIN"/>
    <property type="match status" value="1"/>
</dbReference>